<dbReference type="EMBL" id="BMYR01000002">
    <property type="protein sequence ID" value="GGW52968.1"/>
    <property type="molecule type" value="Genomic_DNA"/>
</dbReference>
<dbReference type="InterPro" id="IPR000983">
    <property type="entry name" value="Bac_GSPG_pilin"/>
</dbReference>
<dbReference type="InterPro" id="IPR031982">
    <property type="entry name" value="PilE-like"/>
</dbReference>
<proteinExistence type="predicted"/>
<dbReference type="Gene3D" id="3.30.700.10">
    <property type="entry name" value="Glycoprotein, Type 4 Pilin"/>
    <property type="match status" value="1"/>
</dbReference>
<dbReference type="Pfam" id="PF16732">
    <property type="entry name" value="ComP_DUS"/>
    <property type="match status" value="1"/>
</dbReference>
<keyword evidence="2" id="KW-0472">Membrane</keyword>
<sequence>MRMQGLSLIELLVVVVLVGILSSIVYPSYQQYVLRSYRAEAMSNLLEIANRQEQRLLDAGEYSSDLTLLGIPTGFSVSGRYRFRVDLSNDNQAYTLEMRAQGPQQKDAECLQFTINQLGQRNAGLAESVSCWY</sequence>
<keyword evidence="2" id="KW-1133">Transmembrane helix</keyword>
<dbReference type="Pfam" id="PF07963">
    <property type="entry name" value="N_methyl"/>
    <property type="match status" value="1"/>
</dbReference>
<evidence type="ECO:0000313" key="4">
    <source>
        <dbReference type="Proteomes" id="UP000634667"/>
    </source>
</evidence>
<dbReference type="NCBIfam" id="TIGR02532">
    <property type="entry name" value="IV_pilin_GFxxxE"/>
    <property type="match status" value="1"/>
</dbReference>
<dbReference type="SUPFAM" id="SSF54523">
    <property type="entry name" value="Pili subunits"/>
    <property type="match status" value="1"/>
</dbReference>
<gene>
    <name evidence="3" type="ORF">GCM10008111_06360</name>
</gene>
<evidence type="ECO:0000256" key="2">
    <source>
        <dbReference type="SAM" id="Phobius"/>
    </source>
</evidence>
<protein>
    <recommendedName>
        <fullName evidence="5">Type IV pilus biogenesis protein PilE</fullName>
    </recommendedName>
</protein>
<dbReference type="PRINTS" id="PR00813">
    <property type="entry name" value="BCTERIALGSPG"/>
</dbReference>
<dbReference type="InterPro" id="IPR045584">
    <property type="entry name" value="Pilin-like"/>
</dbReference>
<reference evidence="4" key="1">
    <citation type="journal article" date="2019" name="Int. J. Syst. Evol. Microbiol.">
        <title>The Global Catalogue of Microorganisms (GCM) 10K type strain sequencing project: providing services to taxonomists for standard genome sequencing and annotation.</title>
        <authorList>
            <consortium name="The Broad Institute Genomics Platform"/>
            <consortium name="The Broad Institute Genome Sequencing Center for Infectious Disease"/>
            <person name="Wu L."/>
            <person name="Ma J."/>
        </authorList>
    </citation>
    <scope>NUCLEOTIDE SEQUENCE [LARGE SCALE GENOMIC DNA]</scope>
    <source>
        <strain evidence="4">KCTC 23723</strain>
    </source>
</reference>
<accession>A0ABQ2WH22</accession>
<organism evidence="3 4">
    <name type="scientific">Alishewanella tabrizica</name>
    <dbReference type="NCBI Taxonomy" id="671278"/>
    <lineage>
        <taxon>Bacteria</taxon>
        <taxon>Pseudomonadati</taxon>
        <taxon>Pseudomonadota</taxon>
        <taxon>Gammaproteobacteria</taxon>
        <taxon>Alteromonadales</taxon>
        <taxon>Alteromonadaceae</taxon>
        <taxon>Alishewanella</taxon>
    </lineage>
</organism>
<feature type="transmembrane region" description="Helical" evidence="2">
    <location>
        <begin position="6"/>
        <end position="29"/>
    </location>
</feature>
<dbReference type="RefSeq" id="WP_189480433.1">
    <property type="nucleotide sequence ID" value="NZ_BMYR01000002.1"/>
</dbReference>
<name>A0ABQ2WH22_9ALTE</name>
<dbReference type="PROSITE" id="PS00409">
    <property type="entry name" value="PROKAR_NTER_METHYL"/>
    <property type="match status" value="1"/>
</dbReference>
<evidence type="ECO:0000256" key="1">
    <source>
        <dbReference type="ARBA" id="ARBA00022481"/>
    </source>
</evidence>
<dbReference type="InterPro" id="IPR012902">
    <property type="entry name" value="N_methyl_site"/>
</dbReference>
<keyword evidence="1" id="KW-0488">Methylation</keyword>
<evidence type="ECO:0008006" key="5">
    <source>
        <dbReference type="Google" id="ProtNLM"/>
    </source>
</evidence>
<dbReference type="Proteomes" id="UP000634667">
    <property type="component" value="Unassembled WGS sequence"/>
</dbReference>
<keyword evidence="2" id="KW-0812">Transmembrane</keyword>
<keyword evidence="4" id="KW-1185">Reference proteome</keyword>
<comment type="caution">
    <text evidence="3">The sequence shown here is derived from an EMBL/GenBank/DDBJ whole genome shotgun (WGS) entry which is preliminary data.</text>
</comment>
<evidence type="ECO:0000313" key="3">
    <source>
        <dbReference type="EMBL" id="GGW52968.1"/>
    </source>
</evidence>